<organism evidence="1 2">
    <name type="scientific">Pangasianodon gigas</name>
    <name type="common">Mekong giant catfish</name>
    <name type="synonym">Pangasius gigas</name>
    <dbReference type="NCBI Taxonomy" id="30993"/>
    <lineage>
        <taxon>Eukaryota</taxon>
        <taxon>Metazoa</taxon>
        <taxon>Chordata</taxon>
        <taxon>Craniata</taxon>
        <taxon>Vertebrata</taxon>
        <taxon>Euteleostomi</taxon>
        <taxon>Actinopterygii</taxon>
        <taxon>Neopterygii</taxon>
        <taxon>Teleostei</taxon>
        <taxon>Ostariophysi</taxon>
        <taxon>Siluriformes</taxon>
        <taxon>Pangasiidae</taxon>
        <taxon>Pangasianodon</taxon>
    </lineage>
</organism>
<protein>
    <submittedName>
        <fullName evidence="1">Uncharacterized protein</fullName>
    </submittedName>
</protein>
<evidence type="ECO:0000313" key="2">
    <source>
        <dbReference type="Proteomes" id="UP000829447"/>
    </source>
</evidence>
<accession>A0ACC5WIB9</accession>
<dbReference type="Proteomes" id="UP000829447">
    <property type="component" value="Linkage Group LG5"/>
</dbReference>
<gene>
    <name evidence="1" type="ORF">PGIGA_G00220960</name>
</gene>
<proteinExistence type="predicted"/>
<keyword evidence="2" id="KW-1185">Reference proteome</keyword>
<evidence type="ECO:0000313" key="1">
    <source>
        <dbReference type="EMBL" id="MCI4378848.1"/>
    </source>
</evidence>
<comment type="caution">
    <text evidence="1">The sequence shown here is derived from an EMBL/GenBank/DDBJ whole genome shotgun (WGS) entry which is preliminary data.</text>
</comment>
<dbReference type="EMBL" id="CM040458">
    <property type="protein sequence ID" value="MCI4378848.1"/>
    <property type="molecule type" value="Genomic_DNA"/>
</dbReference>
<reference evidence="1 2" key="1">
    <citation type="journal article" date="2022" name="bioRxiv">
        <title>An ancient truncated duplication of the anti-Mullerian hormone receptor type 2 gene is a potential conserved master sex determinant in the Pangasiidae catfish family.</title>
        <authorList>
            <person name="Wen M."/>
            <person name="Pan Q."/>
            <person name="Jouanno E."/>
            <person name="Montfort J."/>
            <person name="Zahm M."/>
            <person name="Cabau C."/>
            <person name="Klopp C."/>
            <person name="Iampietro C."/>
            <person name="Roques C."/>
            <person name="Bouchez O."/>
            <person name="Castinel A."/>
            <person name="Donnadieu C."/>
            <person name="Parrinello H."/>
            <person name="Poncet C."/>
            <person name="Belmonte E."/>
            <person name="Gautier V."/>
            <person name="Avarre J.-C."/>
            <person name="Dugue R."/>
            <person name="Gustiano R."/>
            <person name="Ha T.T.T."/>
            <person name="Campet M."/>
            <person name="Sriphairoj K."/>
            <person name="Ribolli J."/>
            <person name="de Almeida F.L."/>
            <person name="Desvignes T."/>
            <person name="Postlethwait J.H."/>
            <person name="Bucao C.F."/>
            <person name="Robinson-Rechavi M."/>
            <person name="Bobe J."/>
            <person name="Herpin A."/>
            <person name="Guiguen Y."/>
        </authorList>
    </citation>
    <scope>NUCLEOTIDE SEQUENCE [LARGE SCALE GENOMIC DNA]</scope>
    <source>
        <strain evidence="1">YG-Dec2019</strain>
    </source>
</reference>
<name>A0ACC5WIB9_PANGG</name>
<sequence>MARYARVKGSIALITLTNPPVNALSAAVRRGIVESVSRALKDEQVKAVVFCGENEKFCGGADIKEFSGSMSGPPLVPMIHSIEAGEKPMVAAIEGVALGGGLELALGCHYRVANTKARLGLPEVTLGLLPAAGGTQRLPRLIGIPAALELITTGRHVSAQEALQLGIVDQVAQGSAVQAAMELALSVIGVCVCMLCVYVVCVCIYCVCVTGQPLNPRRLSLRAPVWAPDVDGVCDAALAQVKQRSRGAMAPVACVQAVRAAAMLPYSKGMERERQLMDTLFRSGQARAMQYAFFAQRNAGKWSLPNGSQWNNTRARDVQRAGVIGLGTMGRGIAVSLVKAGISVVAIEMDAKQLESGKKAVTAMLQRDAQRRGVSPPLHLLTFTLSFHQLRDVDLVIEAVFEDMNLKKRVFSDLCKVLRANALICTNTSGLNVDELAAVTDRQPLVVGMHFFAPAHVMKLLEVVYGSRSSPEAVATAMALGKRMEKVCVAVGNCSGFVGNRMLKLYLDQSVYMLEEGATPEQVDQALEEFGFAMGIFKVSDLSGLDVGWRVRKASGLIGPDVDPVKPSRWRLGRRYCPLPDMLCQQGRFGQKTGRGWYLYDSPGSKEAKSDPEIQTFLEDYRRKYGIIPRRITSQEVIERCAFALANEGFRILEDRIAASPEDIDVIYLFGYGWPRHRGGPMFYAGQVGLSVVLEKLEHYHRVHPDVPSLEPSRLLRRLVAEGSPPIQQWKSHIKNLRSHL</sequence>